<keyword evidence="2" id="KW-0732">Signal</keyword>
<evidence type="ECO:0000256" key="2">
    <source>
        <dbReference type="SAM" id="SignalP"/>
    </source>
</evidence>
<keyword evidence="4" id="KW-1185">Reference proteome</keyword>
<evidence type="ECO:0000256" key="1">
    <source>
        <dbReference type="SAM" id="MobiDB-lite"/>
    </source>
</evidence>
<sequence>MSPGMTPGMTPGMKPGTRLGMVRLSLLATTLLALAGPALAQPKTDPDWPCVQRKVATLSPGQFWTGPDLGAAPAEWGNDNEAAALAQKIASRRTELQEIDGLLDGYVGKLPDKAAREQGLARVYAGVFEVINGERNKIMHGIARYAQGQRRMAERIREEADQISQTKDAPSAADARELPKEQSELETKFAWDRRIFQERSQSLTYVCEVPTLLEQRLGEIARKIQAKL</sequence>
<gene>
    <name evidence="3" type="ORF">BHAOGJBA_2120</name>
</gene>
<organism evidence="3 4">
    <name type="scientific">Methylobacterium hispanicum</name>
    <dbReference type="NCBI Taxonomy" id="270350"/>
    <lineage>
        <taxon>Bacteria</taxon>
        <taxon>Pseudomonadati</taxon>
        <taxon>Pseudomonadota</taxon>
        <taxon>Alphaproteobacteria</taxon>
        <taxon>Hyphomicrobiales</taxon>
        <taxon>Methylobacteriaceae</taxon>
        <taxon>Methylobacterium</taxon>
    </lineage>
</organism>
<protein>
    <submittedName>
        <fullName evidence="3">Uncharacterized protein</fullName>
    </submittedName>
</protein>
<dbReference type="EMBL" id="BPQO01000007">
    <property type="protein sequence ID" value="GJD88600.1"/>
    <property type="molecule type" value="Genomic_DNA"/>
</dbReference>
<feature type="region of interest" description="Disordered" evidence="1">
    <location>
        <begin position="159"/>
        <end position="181"/>
    </location>
</feature>
<accession>A0AAV4ZKP2</accession>
<dbReference type="Proteomes" id="UP001055247">
    <property type="component" value="Unassembled WGS sequence"/>
</dbReference>
<feature type="signal peptide" evidence="2">
    <location>
        <begin position="1"/>
        <end position="40"/>
    </location>
</feature>
<evidence type="ECO:0000313" key="3">
    <source>
        <dbReference type="EMBL" id="GJD88600.1"/>
    </source>
</evidence>
<evidence type="ECO:0000313" key="4">
    <source>
        <dbReference type="Proteomes" id="UP001055247"/>
    </source>
</evidence>
<comment type="caution">
    <text evidence="3">The sequence shown here is derived from an EMBL/GenBank/DDBJ whole genome shotgun (WGS) entry which is preliminary data.</text>
</comment>
<proteinExistence type="predicted"/>
<name>A0AAV4ZKP2_9HYPH</name>
<reference evidence="3" key="2">
    <citation type="submission" date="2021-08" db="EMBL/GenBank/DDBJ databases">
        <authorList>
            <person name="Tani A."/>
            <person name="Ola A."/>
            <person name="Ogura Y."/>
            <person name="Katsura K."/>
            <person name="Hayashi T."/>
        </authorList>
    </citation>
    <scope>NUCLEOTIDE SEQUENCE</scope>
    <source>
        <strain evidence="3">DSM 16372</strain>
    </source>
</reference>
<reference evidence="3" key="1">
    <citation type="journal article" date="2016" name="Front. Microbiol.">
        <title>Genome Sequence of the Piezophilic, Mesophilic Sulfate-Reducing Bacterium Desulfovibrio indicus J2T.</title>
        <authorList>
            <person name="Cao J."/>
            <person name="Maignien L."/>
            <person name="Shao Z."/>
            <person name="Alain K."/>
            <person name="Jebbar M."/>
        </authorList>
    </citation>
    <scope>NUCLEOTIDE SEQUENCE</scope>
    <source>
        <strain evidence="3">DSM 16372</strain>
    </source>
</reference>
<dbReference type="AlphaFoldDB" id="A0AAV4ZKP2"/>
<feature type="chain" id="PRO_5043461675" evidence="2">
    <location>
        <begin position="41"/>
        <end position="228"/>
    </location>
</feature>